<keyword evidence="2" id="KW-1185">Reference proteome</keyword>
<protein>
    <submittedName>
        <fullName evidence="1">Uncharacterized protein</fullName>
    </submittedName>
</protein>
<proteinExistence type="predicted"/>
<gene>
    <name evidence="1" type="ORF">GCM10007927_39190</name>
</gene>
<comment type="caution">
    <text evidence="1">The sequence shown here is derived from an EMBL/GenBank/DDBJ whole genome shotgun (WGS) entry which is preliminary data.</text>
</comment>
<dbReference type="EMBL" id="BSNL01000007">
    <property type="protein sequence ID" value="GLQ29116.1"/>
    <property type="molecule type" value="Genomic_DNA"/>
</dbReference>
<organism evidence="1 2">
    <name type="scientific">Sulfitobacter pacificus</name>
    <dbReference type="NCBI Taxonomy" id="1499314"/>
    <lineage>
        <taxon>Bacteria</taxon>
        <taxon>Pseudomonadati</taxon>
        <taxon>Pseudomonadota</taxon>
        <taxon>Alphaproteobacteria</taxon>
        <taxon>Rhodobacterales</taxon>
        <taxon>Roseobacteraceae</taxon>
        <taxon>Sulfitobacter</taxon>
    </lineage>
</organism>
<evidence type="ECO:0000313" key="2">
    <source>
        <dbReference type="Proteomes" id="UP001161388"/>
    </source>
</evidence>
<evidence type="ECO:0000313" key="1">
    <source>
        <dbReference type="EMBL" id="GLQ29116.1"/>
    </source>
</evidence>
<sequence length="59" mass="6632">MPPFGLDRLREEERTDHIRNIVVMLRPHNSRAMIFLHCSNARPIGIPAIKGAYTTCAGS</sequence>
<reference evidence="1" key="1">
    <citation type="journal article" date="2014" name="Int. J. Syst. Evol. Microbiol.">
        <title>Complete genome of a new Firmicutes species belonging to the dominant human colonic microbiota ('Ruminococcus bicirculans') reveals two chromosomes and a selective capacity to utilize plant glucans.</title>
        <authorList>
            <consortium name="NISC Comparative Sequencing Program"/>
            <person name="Wegmann U."/>
            <person name="Louis P."/>
            <person name="Goesmann A."/>
            <person name="Henrissat B."/>
            <person name="Duncan S.H."/>
            <person name="Flint H.J."/>
        </authorList>
    </citation>
    <scope>NUCLEOTIDE SEQUENCE</scope>
    <source>
        <strain evidence="1">NBRC 109915</strain>
    </source>
</reference>
<name>A0ABQ5VPU5_9RHOB</name>
<accession>A0ABQ5VPU5</accession>
<reference evidence="1" key="2">
    <citation type="submission" date="2023-01" db="EMBL/GenBank/DDBJ databases">
        <title>Draft genome sequence of Sulfitobacter pacificus strain NBRC 109915.</title>
        <authorList>
            <person name="Sun Q."/>
            <person name="Mori K."/>
        </authorList>
    </citation>
    <scope>NUCLEOTIDE SEQUENCE</scope>
    <source>
        <strain evidence="1">NBRC 109915</strain>
    </source>
</reference>
<dbReference type="Proteomes" id="UP001161388">
    <property type="component" value="Unassembled WGS sequence"/>
</dbReference>